<feature type="region of interest" description="Disordered" evidence="1">
    <location>
        <begin position="203"/>
        <end position="317"/>
    </location>
</feature>
<dbReference type="RefSeq" id="XP_024738583.1">
    <property type="nucleotide sequence ID" value="XM_024874537.1"/>
</dbReference>
<dbReference type="OrthoDB" id="8249012at2759"/>
<name>A0A2J6TF95_9HELO</name>
<gene>
    <name evidence="2" type="ORF">K444DRAFT_526386</name>
</gene>
<sequence>MAETIDAKSFKDALDRYPALIKSLSKPPKEGQLSLEELDAFRYNGAPMAYSSKTGRTMESKDLQKLFEWKMRHGVFRPGLSGKVASNSNETIAAAFKDGFVYYAEKPSDIAGVLEKLSKPLKGVGPATASLLLAVHDPSNVVFFSDELYRWLLHDGKKVSPKYTAKEFEELFNKAKSFMSRIKCTPIELEKAAFVIIKENEPVPEPKPKKVSSGLPRGRPKKPDSEKKVKVPSGRGRGRPPKVITAEEKAAMAAKAASGETKKRGRKPKAKEEEVKGEADVEAGEVEETAATPASKKRKTSEGPASSAKRSGKKAMA</sequence>
<dbReference type="EMBL" id="KZ613786">
    <property type="protein sequence ID" value="PMD61679.1"/>
    <property type="molecule type" value="Genomic_DNA"/>
</dbReference>
<protein>
    <submittedName>
        <fullName evidence="2">Uncharacterized protein</fullName>
    </submittedName>
</protein>
<proteinExistence type="predicted"/>
<dbReference type="SMART" id="SM00384">
    <property type="entry name" value="AT_hook"/>
    <property type="match status" value="3"/>
</dbReference>
<dbReference type="GeneID" id="36582617"/>
<dbReference type="AlphaFoldDB" id="A0A2J6TF95"/>
<keyword evidence="3" id="KW-1185">Reference proteome</keyword>
<accession>A0A2J6TF95</accession>
<dbReference type="InParanoid" id="A0A2J6TF95"/>
<dbReference type="InterPro" id="IPR017956">
    <property type="entry name" value="AT_hook_DNA-bd_motif"/>
</dbReference>
<evidence type="ECO:0000313" key="2">
    <source>
        <dbReference type="EMBL" id="PMD61679.1"/>
    </source>
</evidence>
<reference evidence="2 3" key="1">
    <citation type="submission" date="2016-04" db="EMBL/GenBank/DDBJ databases">
        <title>A degradative enzymes factory behind the ericoid mycorrhizal symbiosis.</title>
        <authorList>
            <consortium name="DOE Joint Genome Institute"/>
            <person name="Martino E."/>
            <person name="Morin E."/>
            <person name="Grelet G."/>
            <person name="Kuo A."/>
            <person name="Kohler A."/>
            <person name="Daghino S."/>
            <person name="Barry K."/>
            <person name="Choi C."/>
            <person name="Cichocki N."/>
            <person name="Clum A."/>
            <person name="Copeland A."/>
            <person name="Hainaut M."/>
            <person name="Haridas S."/>
            <person name="Labutti K."/>
            <person name="Lindquist E."/>
            <person name="Lipzen A."/>
            <person name="Khouja H.-R."/>
            <person name="Murat C."/>
            <person name="Ohm R."/>
            <person name="Olson A."/>
            <person name="Spatafora J."/>
            <person name="Veneault-Fourrey C."/>
            <person name="Henrissat B."/>
            <person name="Grigoriev I."/>
            <person name="Martin F."/>
            <person name="Perotto S."/>
        </authorList>
    </citation>
    <scope>NUCLEOTIDE SEQUENCE [LARGE SCALE GENOMIC DNA]</scope>
    <source>
        <strain evidence="2 3">E</strain>
    </source>
</reference>
<evidence type="ECO:0000256" key="1">
    <source>
        <dbReference type="SAM" id="MobiDB-lite"/>
    </source>
</evidence>
<dbReference type="PANTHER" id="PTHR21521">
    <property type="entry name" value="AMUN, ISOFORM A"/>
    <property type="match status" value="1"/>
</dbReference>
<feature type="compositionally biased region" description="Basic and acidic residues" evidence="1">
    <location>
        <begin position="270"/>
        <end position="279"/>
    </location>
</feature>
<organism evidence="2 3">
    <name type="scientific">Hyaloscypha bicolor E</name>
    <dbReference type="NCBI Taxonomy" id="1095630"/>
    <lineage>
        <taxon>Eukaryota</taxon>
        <taxon>Fungi</taxon>
        <taxon>Dikarya</taxon>
        <taxon>Ascomycota</taxon>
        <taxon>Pezizomycotina</taxon>
        <taxon>Leotiomycetes</taxon>
        <taxon>Helotiales</taxon>
        <taxon>Hyaloscyphaceae</taxon>
        <taxon>Hyaloscypha</taxon>
        <taxon>Hyaloscypha bicolor</taxon>
    </lineage>
</organism>
<evidence type="ECO:0000313" key="3">
    <source>
        <dbReference type="Proteomes" id="UP000235371"/>
    </source>
</evidence>
<dbReference type="Proteomes" id="UP000235371">
    <property type="component" value="Unassembled WGS sequence"/>
</dbReference>
<dbReference type="GO" id="GO:0003677">
    <property type="term" value="F:DNA binding"/>
    <property type="evidence" value="ECO:0007669"/>
    <property type="project" value="InterPro"/>
</dbReference>
<dbReference type="STRING" id="1095630.A0A2J6TF95"/>
<dbReference type="PANTHER" id="PTHR21521:SF0">
    <property type="entry name" value="AMUN, ISOFORM A"/>
    <property type="match status" value="1"/>
</dbReference>